<feature type="domain" description="Cytochrome c assembly protein" evidence="7">
    <location>
        <begin position="116"/>
        <end position="374"/>
    </location>
</feature>
<feature type="transmembrane region" description="Helical" evidence="6">
    <location>
        <begin position="12"/>
        <end position="33"/>
    </location>
</feature>
<dbReference type="NCBIfam" id="TIGR03144">
    <property type="entry name" value="cytochr_II_ccsB"/>
    <property type="match status" value="1"/>
</dbReference>
<dbReference type="InterPro" id="IPR017562">
    <property type="entry name" value="Cyt_c_biogenesis_CcsA"/>
</dbReference>
<feature type="transmembrane region" description="Helical" evidence="6">
    <location>
        <begin position="322"/>
        <end position="341"/>
    </location>
</feature>
<name>A0ABY6G321_9MICO</name>
<evidence type="ECO:0000256" key="1">
    <source>
        <dbReference type="ARBA" id="ARBA00004141"/>
    </source>
</evidence>
<evidence type="ECO:0000256" key="3">
    <source>
        <dbReference type="ARBA" id="ARBA00022748"/>
    </source>
</evidence>
<feature type="transmembrane region" description="Helical" evidence="6">
    <location>
        <begin position="180"/>
        <end position="206"/>
    </location>
</feature>
<feature type="transmembrane region" description="Helical" evidence="6">
    <location>
        <begin position="88"/>
        <end position="110"/>
    </location>
</feature>
<keyword evidence="2 6" id="KW-0812">Transmembrane</keyword>
<keyword evidence="3" id="KW-0201">Cytochrome c-type biogenesis</keyword>
<dbReference type="RefSeq" id="WP_263594248.1">
    <property type="nucleotide sequence ID" value="NZ_CP107020.1"/>
</dbReference>
<dbReference type="InterPro" id="IPR045062">
    <property type="entry name" value="Cyt_c_biogenesis_CcsA/CcmC"/>
</dbReference>
<feature type="transmembrane region" description="Helical" evidence="6">
    <location>
        <begin position="284"/>
        <end position="307"/>
    </location>
</feature>
<evidence type="ECO:0000256" key="6">
    <source>
        <dbReference type="SAM" id="Phobius"/>
    </source>
</evidence>
<dbReference type="PANTHER" id="PTHR30071">
    <property type="entry name" value="HEME EXPORTER PROTEIN C"/>
    <property type="match status" value="1"/>
</dbReference>
<dbReference type="PANTHER" id="PTHR30071:SF1">
    <property type="entry name" value="CYTOCHROME B_B6 PROTEIN-RELATED"/>
    <property type="match status" value="1"/>
</dbReference>
<dbReference type="InterPro" id="IPR002541">
    <property type="entry name" value="Cyt_c_assembly"/>
</dbReference>
<organism evidence="8 9">
    <name type="scientific">Brachybacterium huguangmaarense</name>
    <dbReference type="NCBI Taxonomy" id="1652028"/>
    <lineage>
        <taxon>Bacteria</taxon>
        <taxon>Bacillati</taxon>
        <taxon>Actinomycetota</taxon>
        <taxon>Actinomycetes</taxon>
        <taxon>Micrococcales</taxon>
        <taxon>Dermabacteraceae</taxon>
        <taxon>Brachybacterium</taxon>
    </lineage>
</organism>
<comment type="subcellular location">
    <subcellularLocation>
        <location evidence="1">Membrane</location>
        <topology evidence="1">Multi-pass membrane protein</topology>
    </subcellularLocation>
</comment>
<reference evidence="8" key="1">
    <citation type="submission" date="2022-10" db="EMBL/GenBank/DDBJ databases">
        <title>Whole-Genome Sequencing of Brachybacterium huguangmaarense BRM-3, Isolated from Betula schmidtii.</title>
        <authorList>
            <person name="Haam D."/>
        </authorList>
    </citation>
    <scope>NUCLEOTIDE SEQUENCE</scope>
    <source>
        <strain evidence="8">BRM-3</strain>
    </source>
</reference>
<evidence type="ECO:0000256" key="4">
    <source>
        <dbReference type="ARBA" id="ARBA00022989"/>
    </source>
</evidence>
<evidence type="ECO:0000256" key="2">
    <source>
        <dbReference type="ARBA" id="ARBA00022692"/>
    </source>
</evidence>
<feature type="transmembrane region" description="Helical" evidence="6">
    <location>
        <begin position="146"/>
        <end position="168"/>
    </location>
</feature>
<accession>A0ABY6G321</accession>
<feature type="transmembrane region" description="Helical" evidence="6">
    <location>
        <begin position="348"/>
        <end position="370"/>
    </location>
</feature>
<dbReference type="Proteomes" id="UP001164305">
    <property type="component" value="Chromosome"/>
</dbReference>
<proteinExistence type="predicted"/>
<gene>
    <name evidence="8" type="primary">ccsB</name>
    <name evidence="8" type="ORF">BRM3_00955</name>
</gene>
<sequence>MSDQLSAQVSNLLFVVAIAVYVLAMIGFAADLAGSAQRHSDARLARRERARERVAASGGSGVAVLEHEAPADEEPSPTTSGGMSAGSFALVMTAAAAAMHLVAVILRGVATHRVPWSNMYEFAMTGSAVVVIVFLVVVARRRDMRVLGTFIVLPMLILMLIAQLFWYLPAAALPPSLQNSHWLVIHVLIAILATALLTVGAVASVLQLIQARREKNAAAMMAGAVGGAGVAGTATDAAGIDETEIGAADGTEASTAGSRRGGRFSNAVGAVMDRLPSSSELEAFAFRIHAVGFVLWTFTLIFGAIWASNAWGRYWGWDPKEVWTFVVWVVYAAYLHARATVGFRGNRAAWFALVGFACIIFNFTIVNTVINGLHSYSGLT</sequence>
<dbReference type="EMBL" id="CP107020">
    <property type="protein sequence ID" value="UYG17038.1"/>
    <property type="molecule type" value="Genomic_DNA"/>
</dbReference>
<keyword evidence="4 6" id="KW-1133">Transmembrane helix</keyword>
<evidence type="ECO:0000256" key="5">
    <source>
        <dbReference type="ARBA" id="ARBA00023136"/>
    </source>
</evidence>
<protein>
    <submittedName>
        <fullName evidence="8">C-type cytochrome biogenesis protein CcsB</fullName>
    </submittedName>
</protein>
<evidence type="ECO:0000313" key="8">
    <source>
        <dbReference type="EMBL" id="UYG17038.1"/>
    </source>
</evidence>
<keyword evidence="9" id="KW-1185">Reference proteome</keyword>
<evidence type="ECO:0000259" key="7">
    <source>
        <dbReference type="Pfam" id="PF01578"/>
    </source>
</evidence>
<keyword evidence="5 6" id="KW-0472">Membrane</keyword>
<dbReference type="Pfam" id="PF01578">
    <property type="entry name" value="Cytochrom_C_asm"/>
    <property type="match status" value="1"/>
</dbReference>
<evidence type="ECO:0000313" key="9">
    <source>
        <dbReference type="Proteomes" id="UP001164305"/>
    </source>
</evidence>
<feature type="transmembrane region" description="Helical" evidence="6">
    <location>
        <begin position="122"/>
        <end position="139"/>
    </location>
</feature>